<keyword evidence="13" id="KW-1185">Reference proteome</keyword>
<dbReference type="InterPro" id="IPR002049">
    <property type="entry name" value="LE_dom"/>
</dbReference>
<feature type="disulfide bond" evidence="6">
    <location>
        <begin position="601"/>
        <end position="618"/>
    </location>
</feature>
<reference evidence="12" key="1">
    <citation type="submission" date="2021-12" db="EMBL/GenBank/DDBJ databases">
        <authorList>
            <person name="King R."/>
        </authorList>
    </citation>
    <scope>NUCLEOTIDE SEQUENCE</scope>
</reference>
<feature type="domain" description="Laminin G" evidence="8">
    <location>
        <begin position="1020"/>
        <end position="1184"/>
    </location>
</feature>
<feature type="domain" description="Kazal-like" evidence="11">
    <location>
        <begin position="49"/>
        <end position="108"/>
    </location>
</feature>
<evidence type="ECO:0000313" key="12">
    <source>
        <dbReference type="EMBL" id="CAH0382273.1"/>
    </source>
</evidence>
<feature type="disulfide bond" evidence="6">
    <location>
        <begin position="620"/>
        <end position="629"/>
    </location>
</feature>
<dbReference type="InterPro" id="IPR003645">
    <property type="entry name" value="Fol_N"/>
</dbReference>
<evidence type="ECO:0000256" key="2">
    <source>
        <dbReference type="ARBA" id="ARBA00022782"/>
    </source>
</evidence>
<feature type="domain" description="Kazal-like" evidence="11">
    <location>
        <begin position="451"/>
        <end position="506"/>
    </location>
</feature>
<comment type="caution">
    <text evidence="5">Lacks conserved residue(s) required for the propagation of feature annotation.</text>
</comment>
<gene>
    <name evidence="12" type="ORF">BEMITA_LOCUS1830</name>
</gene>
<evidence type="ECO:0000256" key="7">
    <source>
        <dbReference type="SAM" id="SignalP"/>
    </source>
</evidence>
<dbReference type="Pfam" id="PF00053">
    <property type="entry name" value="EGF_laminin"/>
    <property type="match status" value="1"/>
</dbReference>
<dbReference type="SMART" id="SM00280">
    <property type="entry name" value="KAZAL"/>
    <property type="match status" value="7"/>
</dbReference>
<keyword evidence="7" id="KW-0732">Signal</keyword>
<evidence type="ECO:0000259" key="11">
    <source>
        <dbReference type="PROSITE" id="PS51465"/>
    </source>
</evidence>
<sequence>MNSSRLLVFLAWLLRAGLTEACYVFPSEVADPCQDFSCPFGAKCTRSKEGNSPVCLCPEHCPSYGDHVGSRPICGSDGNDYTHHCELTKAACVHKLNITIKYSGKCGVNPCASVRCTFGEECVINKFGIAQCECISNCDPILRPVCGTNGRTYDTACHLQQSTCQAKTDVKLAYAGICGGNGPCSARKCEFGATCVERGSSPVCECPVCSTELDPVCGSDGITYGNECKLRLESCQHHRQIRILHHGLCNSCENKKCETYEICQNDSYGEAHCVCPPSCPPEESPVCGSDGATYRSECELRLESCKSRQLVTVASQGDCGASKTGVAVSGAEAEGCDEKALAACGGNGSAANEPVCASDLVTYPSECEMVRRACTAQKRPLPTVLYYGDCKEKFALGPSSLTTPTTFEKLSLQPTDSSGASLENSVFSNSAEKEACKDIHCDFDATCELGPDGYPRCSCLFDCSREATKLVCGSDLKVYQSSCAMKMEACQQQKELRLRPLDLCQGMEVKPCNGEQPLVDPTSGHELDCGSGPRRQDCPSDSYCHQTPYFARCCRKDAKIFLKNCADSWYGCCPDNKTPASGPDNAGCPSLCGCNKLACGCSVFGSVREDCEQMSGRCVCKPGVQGPKCNQCADPTKVLGPNGCALADALGQIPATCAEMHCYFESICEERNGLPKCLCNMTCPEESNSNQVVCGNDGQTYASECQLKLYACRYQKDISVQYLSACKDEVLTGTDWPVKLGGWTSAQHFTDSEALSSPLSKSTRHLLPEHRYYYTNKDSIPEDDISGFVSAGGPTKEYKIAAFNGQSYAQLHSIKAYHKLSIEMELKTYANNGILLYDQQHEDGTGDFISLAIVNGFVEFRYNLGNGPVVIVSPHKVTLRKFHRIVAKRYQRDGLLQVDSAEPVAGQSLGTLRALDLSQDAYVGYVPTNVSKVHENIGTSHGLNGCIRHMKIGRHTVYLHGGEDPFIVKVNQIEDCGENPCSSAPCHNGATCKPLDAESYACTCPDSFTGKEICVNTDFFTPEFAEENAYIELPKLENAGRSFSLEVWFMAREPDGVILYNGQMTNGKGDFISLNLVNGYLQTPEPISLNEWHKVEMSRMDRRGVLRVDNTTTVEGTSGAPLNELNLELHLYVGGVPSLSEVSREGGITAGLNGAVQRVLMNGLPIRLFNRRSNQVAKYQGPPCSVVDNPCLNGGLCLPLLSSFACKCHPPFIGATCQQQNPELEVAVSFNGETFLQYPKKSPSLNRSVANSSDLTEVVDLERTLDLYDDFEEEEDMYDSDDTSFFNDEGRNNQGNYFALAVVDGAVELSFNLGKEQRLLSARSNVYVSDGVWHSITVQRRKKMALLRIDNEPPVRIQANVGAVVLSNNSKLFIGGAPSLPNGLPSAYYSRYRGCLRGLTTDHKIVHLLRLSDTLLQLCYDNDIS</sequence>
<feature type="domain" description="Kazal-like" evidence="11">
    <location>
        <begin position="267"/>
        <end position="321"/>
    </location>
</feature>
<dbReference type="Gene3D" id="2.10.25.10">
    <property type="entry name" value="Laminin"/>
    <property type="match status" value="3"/>
</dbReference>
<dbReference type="SMART" id="SM00180">
    <property type="entry name" value="EGF_Lam"/>
    <property type="match status" value="1"/>
</dbReference>
<feature type="domain" description="Laminin EGF-like" evidence="10">
    <location>
        <begin position="599"/>
        <end position="646"/>
    </location>
</feature>
<evidence type="ECO:0000259" key="8">
    <source>
        <dbReference type="PROSITE" id="PS50025"/>
    </source>
</evidence>
<dbReference type="EMBL" id="OU963862">
    <property type="protein sequence ID" value="CAH0382273.1"/>
    <property type="molecule type" value="Genomic_DNA"/>
</dbReference>
<feature type="domain" description="Kazal-like" evidence="11">
    <location>
        <begin position="198"/>
        <end position="251"/>
    </location>
</feature>
<dbReference type="PROSITE" id="PS00022">
    <property type="entry name" value="EGF_1"/>
    <property type="match status" value="1"/>
</dbReference>
<feature type="chain" id="PRO_5040328946" description="Agrin" evidence="7">
    <location>
        <begin position="22"/>
        <end position="1425"/>
    </location>
</feature>
<dbReference type="InterPro" id="IPR000742">
    <property type="entry name" value="EGF"/>
</dbReference>
<feature type="domain" description="Kazal-like" evidence="11">
    <location>
        <begin position="330"/>
        <end position="392"/>
    </location>
</feature>
<feature type="disulfide bond" evidence="6">
    <location>
        <begin position="599"/>
        <end position="611"/>
    </location>
</feature>
<dbReference type="Proteomes" id="UP001152759">
    <property type="component" value="Chromosome 1"/>
</dbReference>
<feature type="signal peptide" evidence="7">
    <location>
        <begin position="1"/>
        <end position="21"/>
    </location>
</feature>
<dbReference type="PROSITE" id="PS50027">
    <property type="entry name" value="EGF_LAM_2"/>
    <property type="match status" value="1"/>
</dbReference>
<keyword evidence="5" id="KW-0245">EGF-like domain</keyword>
<evidence type="ECO:0000313" key="13">
    <source>
        <dbReference type="Proteomes" id="UP001152759"/>
    </source>
</evidence>
<dbReference type="GO" id="GO:0048731">
    <property type="term" value="P:system development"/>
    <property type="evidence" value="ECO:0007669"/>
    <property type="project" value="UniProtKB-ARBA"/>
</dbReference>
<proteinExistence type="predicted"/>
<evidence type="ECO:0000256" key="5">
    <source>
        <dbReference type="PROSITE-ProRule" id="PRU00076"/>
    </source>
</evidence>
<name>A0A9P0A1J1_BEMTA</name>
<dbReference type="InterPro" id="IPR036058">
    <property type="entry name" value="Kazal_dom_sf"/>
</dbReference>
<feature type="domain" description="Laminin G" evidence="8">
    <location>
        <begin position="798"/>
        <end position="976"/>
    </location>
</feature>
<dbReference type="SUPFAM" id="SSF100895">
    <property type="entry name" value="Kazal-type serine protease inhibitors"/>
    <property type="match status" value="7"/>
</dbReference>
<keyword evidence="1" id="KW-0646">Protease inhibitor</keyword>
<dbReference type="Pfam" id="PF00054">
    <property type="entry name" value="Laminin_G_1"/>
    <property type="match status" value="3"/>
</dbReference>
<dbReference type="Pfam" id="PF00008">
    <property type="entry name" value="EGF"/>
    <property type="match status" value="2"/>
</dbReference>
<feature type="domain" description="Kazal-like" evidence="11">
    <location>
        <begin position="678"/>
        <end position="728"/>
    </location>
</feature>
<dbReference type="FunFam" id="3.30.60.30:FF:000024">
    <property type="entry name" value="Transmembrane agrin"/>
    <property type="match status" value="1"/>
</dbReference>
<dbReference type="SUPFAM" id="SSF57196">
    <property type="entry name" value="EGF/Laminin"/>
    <property type="match status" value="1"/>
</dbReference>
<feature type="disulfide bond" evidence="5">
    <location>
        <begin position="1208"/>
        <end position="1217"/>
    </location>
</feature>
<dbReference type="SMART" id="SM00282">
    <property type="entry name" value="LamG"/>
    <property type="match status" value="3"/>
</dbReference>
<dbReference type="InterPro" id="IPR013320">
    <property type="entry name" value="ConA-like_dom_sf"/>
</dbReference>
<keyword evidence="2" id="KW-0221">Differentiation</keyword>
<feature type="domain" description="Laminin G" evidence="8">
    <location>
        <begin position="1225"/>
        <end position="1419"/>
    </location>
</feature>
<evidence type="ECO:0000259" key="9">
    <source>
        <dbReference type="PROSITE" id="PS50026"/>
    </source>
</evidence>
<keyword evidence="3" id="KW-0722">Serine protease inhibitor</keyword>
<dbReference type="CDD" id="cd00055">
    <property type="entry name" value="EGF_Lam"/>
    <property type="match status" value="1"/>
</dbReference>
<dbReference type="PROSITE" id="PS50026">
    <property type="entry name" value="EGF_3"/>
    <property type="match status" value="2"/>
</dbReference>
<dbReference type="InterPro" id="IPR001791">
    <property type="entry name" value="Laminin_G"/>
</dbReference>
<dbReference type="PROSITE" id="PS50025">
    <property type="entry name" value="LAM_G_DOMAIN"/>
    <property type="match status" value="3"/>
</dbReference>
<dbReference type="InterPro" id="IPR001881">
    <property type="entry name" value="EGF-like_Ca-bd_dom"/>
</dbReference>
<feature type="domain" description="EGF-like" evidence="9">
    <location>
        <begin position="977"/>
        <end position="1015"/>
    </location>
</feature>
<dbReference type="GO" id="GO:0005509">
    <property type="term" value="F:calcium ion binding"/>
    <property type="evidence" value="ECO:0007669"/>
    <property type="project" value="InterPro"/>
</dbReference>
<dbReference type="GO" id="GO:0048513">
    <property type="term" value="P:animal organ development"/>
    <property type="evidence" value="ECO:0007669"/>
    <property type="project" value="UniProtKB-ARBA"/>
</dbReference>
<protein>
    <recommendedName>
        <fullName evidence="14">Agrin</fullName>
    </recommendedName>
</protein>
<dbReference type="GO" id="GO:0009653">
    <property type="term" value="P:anatomical structure morphogenesis"/>
    <property type="evidence" value="ECO:0007669"/>
    <property type="project" value="UniProtKB-ARBA"/>
</dbReference>
<dbReference type="PANTHER" id="PTHR10913">
    <property type="entry name" value="FOLLISTATIN-RELATED"/>
    <property type="match status" value="1"/>
</dbReference>
<dbReference type="SMART" id="SM00181">
    <property type="entry name" value="EGF"/>
    <property type="match status" value="4"/>
</dbReference>
<evidence type="ECO:0000256" key="1">
    <source>
        <dbReference type="ARBA" id="ARBA00022690"/>
    </source>
</evidence>
<organism evidence="12 13">
    <name type="scientific">Bemisia tabaci</name>
    <name type="common">Sweetpotato whitefly</name>
    <name type="synonym">Aleurodes tabaci</name>
    <dbReference type="NCBI Taxonomy" id="7038"/>
    <lineage>
        <taxon>Eukaryota</taxon>
        <taxon>Metazoa</taxon>
        <taxon>Ecdysozoa</taxon>
        <taxon>Arthropoda</taxon>
        <taxon>Hexapoda</taxon>
        <taxon>Insecta</taxon>
        <taxon>Pterygota</taxon>
        <taxon>Neoptera</taxon>
        <taxon>Paraneoptera</taxon>
        <taxon>Hemiptera</taxon>
        <taxon>Sternorrhyncha</taxon>
        <taxon>Aleyrodoidea</taxon>
        <taxon>Aleyrodidae</taxon>
        <taxon>Aleyrodinae</taxon>
        <taxon>Bemisia</taxon>
    </lineage>
</organism>
<keyword evidence="6" id="KW-0424">Laminin EGF-like domain</keyword>
<dbReference type="FunFam" id="2.10.25.10:FF:000134">
    <property type="entry name" value="Transmembrane agrin"/>
    <property type="match status" value="1"/>
</dbReference>
<dbReference type="PROSITE" id="PS51465">
    <property type="entry name" value="KAZAL_2"/>
    <property type="match status" value="7"/>
</dbReference>
<dbReference type="SMART" id="SM00274">
    <property type="entry name" value="FOLN"/>
    <property type="match status" value="6"/>
</dbReference>
<dbReference type="PANTHER" id="PTHR10913:SF45">
    <property type="entry name" value="FOLLISTATIN, ISOFORM A-RELATED"/>
    <property type="match status" value="1"/>
</dbReference>
<accession>A0A9P0A1J1</accession>
<evidence type="ECO:0000256" key="6">
    <source>
        <dbReference type="PROSITE-ProRule" id="PRU00460"/>
    </source>
</evidence>
<keyword evidence="4 5" id="KW-1015">Disulfide bond</keyword>
<evidence type="ECO:0000259" key="10">
    <source>
        <dbReference type="PROSITE" id="PS50027"/>
    </source>
</evidence>
<dbReference type="CDD" id="cd00110">
    <property type="entry name" value="LamG"/>
    <property type="match status" value="3"/>
</dbReference>
<dbReference type="GO" id="GO:0005576">
    <property type="term" value="C:extracellular region"/>
    <property type="evidence" value="ECO:0007669"/>
    <property type="project" value="TreeGrafter"/>
</dbReference>
<evidence type="ECO:0000256" key="4">
    <source>
        <dbReference type="ARBA" id="ARBA00023157"/>
    </source>
</evidence>
<dbReference type="Gene3D" id="3.30.60.30">
    <property type="match status" value="7"/>
</dbReference>
<feature type="domain" description="Kazal-like" evidence="11">
    <location>
        <begin position="133"/>
        <end position="180"/>
    </location>
</feature>
<dbReference type="SUPFAM" id="SSF49899">
    <property type="entry name" value="Concanavalin A-like lectins/glucanases"/>
    <property type="match status" value="3"/>
</dbReference>
<dbReference type="GO" id="GO:0030154">
    <property type="term" value="P:cell differentiation"/>
    <property type="evidence" value="ECO:0007669"/>
    <property type="project" value="UniProtKB-KW"/>
</dbReference>
<dbReference type="CDD" id="cd00104">
    <property type="entry name" value="KAZAL_FS"/>
    <property type="match status" value="4"/>
</dbReference>
<feature type="domain" description="EGF-like" evidence="9">
    <location>
        <begin position="1180"/>
        <end position="1218"/>
    </location>
</feature>
<dbReference type="SMART" id="SM00179">
    <property type="entry name" value="EGF_CA"/>
    <property type="match status" value="2"/>
</dbReference>
<dbReference type="Gene3D" id="2.60.120.200">
    <property type="match status" value="3"/>
</dbReference>
<dbReference type="Pfam" id="PF07648">
    <property type="entry name" value="Kazal_2"/>
    <property type="match status" value="7"/>
</dbReference>
<dbReference type="CDD" id="cd00054">
    <property type="entry name" value="EGF_CA"/>
    <property type="match status" value="2"/>
</dbReference>
<dbReference type="InterPro" id="IPR050653">
    <property type="entry name" value="Prot_Inhib_GrowthFact_Antg"/>
</dbReference>
<dbReference type="InterPro" id="IPR002350">
    <property type="entry name" value="Kazal_dom"/>
</dbReference>
<evidence type="ECO:0008006" key="14">
    <source>
        <dbReference type="Google" id="ProtNLM"/>
    </source>
</evidence>
<dbReference type="PROSITE" id="PS01186">
    <property type="entry name" value="EGF_2"/>
    <property type="match status" value="1"/>
</dbReference>
<evidence type="ECO:0000256" key="3">
    <source>
        <dbReference type="ARBA" id="ARBA00022900"/>
    </source>
</evidence>